<dbReference type="InterPro" id="IPR000362">
    <property type="entry name" value="Fumarate_lyase_fam"/>
</dbReference>
<feature type="active site" description="Proton donor/acceptor" evidence="4">
    <location>
        <position position="198"/>
    </location>
</feature>
<comment type="catalytic activity">
    <reaction evidence="4">
        <text>(S)-malate = fumarate + H2O</text>
        <dbReference type="Rhea" id="RHEA:12460"/>
        <dbReference type="ChEBI" id="CHEBI:15377"/>
        <dbReference type="ChEBI" id="CHEBI:15589"/>
        <dbReference type="ChEBI" id="CHEBI:29806"/>
        <dbReference type="EC" id="4.2.1.2"/>
    </reaction>
</comment>
<comment type="miscellaneous">
    <text evidence="4">There are 2 substrate-binding sites: the catalytic A site, and the non-catalytic B site that may play a role in the transfer of substrate or product between the active site and the solvent. Alternatively, the B site may bind allosteric effectors.</text>
</comment>
<dbReference type="EC" id="4.2.1.2" evidence="4"/>
<evidence type="ECO:0000256" key="3">
    <source>
        <dbReference type="ARBA" id="ARBA00023239"/>
    </source>
</evidence>
<dbReference type="STRING" id="1401685.P857_935"/>
<dbReference type="Gene3D" id="1.10.40.30">
    <property type="entry name" value="Fumarase/aspartase (C-terminal domain)"/>
    <property type="match status" value="1"/>
</dbReference>
<feature type="binding site" evidence="4">
    <location>
        <position position="197"/>
    </location>
    <ligand>
        <name>substrate</name>
    </ligand>
</feature>
<evidence type="ECO:0000256" key="2">
    <source>
        <dbReference type="ARBA" id="ARBA00022532"/>
    </source>
</evidence>
<organism evidence="7 8">
    <name type="scientific">Candidatus Xenolissoclinum pacificiensis L6</name>
    <dbReference type="NCBI Taxonomy" id="1401685"/>
    <lineage>
        <taxon>Bacteria</taxon>
        <taxon>Pseudomonadati</taxon>
        <taxon>Pseudomonadota</taxon>
        <taxon>Alphaproteobacteria</taxon>
        <taxon>Rickettsiales</taxon>
        <taxon>Anaplasmataceae</taxon>
        <taxon>Candidatus Xenolissoclinum</taxon>
    </lineage>
</organism>
<dbReference type="UniPathway" id="UPA00223">
    <property type="reaction ID" value="UER01007"/>
</dbReference>
<keyword evidence="4" id="KW-0963">Cytoplasm</keyword>
<dbReference type="PANTHER" id="PTHR11444:SF1">
    <property type="entry name" value="FUMARATE HYDRATASE, MITOCHONDRIAL"/>
    <property type="match status" value="1"/>
</dbReference>
<dbReference type="GO" id="GO:0006106">
    <property type="term" value="P:fumarate metabolic process"/>
    <property type="evidence" value="ECO:0007669"/>
    <property type="project" value="InterPro"/>
</dbReference>
<protein>
    <recommendedName>
        <fullName evidence="4">Fumarate hydratase class II</fullName>
        <shortName evidence="4">Fumarase C</shortName>
        <ecNumber evidence="4">4.2.1.2</ecNumber>
    </recommendedName>
    <alternativeName>
        <fullName evidence="4">Aerobic fumarase</fullName>
    </alternativeName>
    <alternativeName>
        <fullName evidence="4">Iron-independent fumarase</fullName>
    </alternativeName>
</protein>
<comment type="caution">
    <text evidence="7">The sequence shown here is derived from an EMBL/GenBank/DDBJ whole genome shotgun (WGS) entry which is preliminary data.</text>
</comment>
<dbReference type="InterPro" id="IPR022761">
    <property type="entry name" value="Fumarate_lyase_N"/>
</dbReference>
<dbReference type="GO" id="GO:0006099">
    <property type="term" value="P:tricarboxylic acid cycle"/>
    <property type="evidence" value="ECO:0007669"/>
    <property type="project" value="UniProtKB-UniRule"/>
</dbReference>
<evidence type="ECO:0000313" key="8">
    <source>
        <dbReference type="Proteomes" id="UP000018951"/>
    </source>
</evidence>
<comment type="similarity">
    <text evidence="1 4">Belongs to the class-II fumarase/aspartase family. Fumarase subfamily.</text>
</comment>
<dbReference type="PRINTS" id="PR00149">
    <property type="entry name" value="FUMRATELYASE"/>
</dbReference>
<dbReference type="Gene3D" id="1.20.200.10">
    <property type="entry name" value="Fumarase/aspartase (Central domain)"/>
    <property type="match status" value="1"/>
</dbReference>
<comment type="function">
    <text evidence="4">Involved in the TCA cycle. Catalyzes the stereospecific interconversion of fumarate to L-malate.</text>
</comment>
<dbReference type="GO" id="GO:0004333">
    <property type="term" value="F:fumarate hydratase activity"/>
    <property type="evidence" value="ECO:0007669"/>
    <property type="project" value="UniProtKB-UniRule"/>
</dbReference>
<dbReference type="FunFam" id="1.10.40.30:FF:000002">
    <property type="entry name" value="Fumarate hydratase class II"/>
    <property type="match status" value="1"/>
</dbReference>
<gene>
    <name evidence="4 7" type="primary">fumC</name>
    <name evidence="7" type="ORF">P857_935</name>
</gene>
<evidence type="ECO:0000313" key="7">
    <source>
        <dbReference type="EMBL" id="ETO91761.1"/>
    </source>
</evidence>
<dbReference type="InterPro" id="IPR008948">
    <property type="entry name" value="L-Aspartase-like"/>
</dbReference>
<dbReference type="Pfam" id="PF00206">
    <property type="entry name" value="Lyase_1"/>
    <property type="match status" value="1"/>
</dbReference>
<evidence type="ECO:0000259" key="6">
    <source>
        <dbReference type="Pfam" id="PF10415"/>
    </source>
</evidence>
<dbReference type="Gene3D" id="1.10.275.10">
    <property type="entry name" value="Fumarase/aspartase (N-terminal domain)"/>
    <property type="match status" value="1"/>
</dbReference>
<feature type="domain" description="Fumarase C C-terminal" evidence="6">
    <location>
        <begin position="418"/>
        <end position="470"/>
    </location>
</feature>
<dbReference type="InterPro" id="IPR020557">
    <property type="entry name" value="Fumarate_lyase_CS"/>
</dbReference>
<dbReference type="GO" id="GO:0005737">
    <property type="term" value="C:cytoplasm"/>
    <property type="evidence" value="ECO:0007669"/>
    <property type="project" value="UniProtKB-SubCell"/>
</dbReference>
<dbReference type="PROSITE" id="PS00163">
    <property type="entry name" value="FUMARATE_LYASES"/>
    <property type="match status" value="1"/>
</dbReference>
<dbReference type="PRINTS" id="PR00145">
    <property type="entry name" value="ARGSUCLYASE"/>
</dbReference>
<reference evidence="7 8" key="1">
    <citation type="journal article" date="2013" name="PLoS ONE">
        <title>Bacterial endosymbiosis in a chordate host: long-term co-evolution and conservation of secondary metabolism.</title>
        <authorList>
            <person name="Kwan J.C."/>
            <person name="Schmidt E.W."/>
        </authorList>
    </citation>
    <scope>NUCLEOTIDE SEQUENCE [LARGE SCALE GENOMIC DNA]</scope>
    <source>
        <strain evidence="8">L6</strain>
    </source>
</reference>
<feature type="site" description="Important for catalytic activity" evidence="4">
    <location>
        <position position="341"/>
    </location>
</feature>
<dbReference type="PATRIC" id="fig|1401685.3.peg.168"/>
<keyword evidence="3 4" id="KW-0456">Lyase</keyword>
<dbReference type="HAMAP" id="MF_00743">
    <property type="entry name" value="FumaraseC"/>
    <property type="match status" value="1"/>
</dbReference>
<evidence type="ECO:0000256" key="1">
    <source>
        <dbReference type="ARBA" id="ARBA00009084"/>
    </source>
</evidence>
<name>W2V035_9RICK</name>
<evidence type="ECO:0000259" key="5">
    <source>
        <dbReference type="Pfam" id="PF00206"/>
    </source>
</evidence>
<dbReference type="InterPro" id="IPR005677">
    <property type="entry name" value="Fum_hydII"/>
</dbReference>
<dbReference type="EMBL" id="AXCJ01000001">
    <property type="protein sequence ID" value="ETO91761.1"/>
    <property type="molecule type" value="Genomic_DNA"/>
</dbReference>
<feature type="binding site" evidence="4">
    <location>
        <position position="329"/>
    </location>
    <ligand>
        <name>substrate</name>
    </ligand>
</feature>
<proteinExistence type="inferred from homology"/>
<dbReference type="InterPro" id="IPR018951">
    <property type="entry name" value="Fumarase_C_C"/>
</dbReference>
<keyword evidence="8" id="KW-1185">Reference proteome</keyword>
<dbReference type="GO" id="GO:0006108">
    <property type="term" value="P:malate metabolic process"/>
    <property type="evidence" value="ECO:0007669"/>
    <property type="project" value="TreeGrafter"/>
</dbReference>
<feature type="active site" evidence="4">
    <location>
        <position position="328"/>
    </location>
</feature>
<dbReference type="Proteomes" id="UP000018951">
    <property type="component" value="Unassembled WGS sequence"/>
</dbReference>
<comment type="pathway">
    <text evidence="4">Carbohydrate metabolism; tricarboxylic acid cycle; (S)-malate from fumarate: step 1/1.</text>
</comment>
<feature type="binding site" description="in site B" evidence="4">
    <location>
        <begin position="139"/>
        <end position="142"/>
    </location>
    <ligand>
        <name>substrate</name>
    </ligand>
</feature>
<dbReference type="Pfam" id="PF10415">
    <property type="entry name" value="FumaraseC_C"/>
    <property type="match status" value="1"/>
</dbReference>
<dbReference type="InterPro" id="IPR024083">
    <property type="entry name" value="Fumarase/histidase_N"/>
</dbReference>
<feature type="binding site" evidence="4">
    <location>
        <begin position="149"/>
        <end position="151"/>
    </location>
    <ligand>
        <name>substrate</name>
    </ligand>
</feature>
<comment type="subcellular location">
    <subcellularLocation>
        <location evidence="4">Cytoplasm</location>
    </subcellularLocation>
</comment>
<feature type="binding site" evidence="4">
    <location>
        <begin position="334"/>
        <end position="336"/>
    </location>
    <ligand>
        <name>substrate</name>
    </ligand>
</feature>
<feature type="binding site" evidence="4">
    <location>
        <begin position="108"/>
        <end position="110"/>
    </location>
    <ligand>
        <name>substrate</name>
    </ligand>
</feature>
<dbReference type="FunFam" id="1.20.200.10:FF:000001">
    <property type="entry name" value="Fumarate hydratase, mitochondrial"/>
    <property type="match status" value="1"/>
</dbReference>
<evidence type="ECO:0000256" key="4">
    <source>
        <dbReference type="HAMAP-Rule" id="MF_00743"/>
    </source>
</evidence>
<dbReference type="FunFam" id="1.10.275.10:FF:000001">
    <property type="entry name" value="Fumarate hydratase, mitochondrial"/>
    <property type="match status" value="1"/>
</dbReference>
<keyword evidence="2 4" id="KW-0816">Tricarboxylic acid cycle</keyword>
<feature type="domain" description="Fumarate lyase N-terminal" evidence="5">
    <location>
        <begin position="20"/>
        <end position="352"/>
    </location>
</feature>
<accession>W2V035</accession>
<dbReference type="AlphaFoldDB" id="W2V035"/>
<dbReference type="CDD" id="cd01362">
    <property type="entry name" value="Fumarase_classII"/>
    <property type="match status" value="1"/>
</dbReference>
<dbReference type="NCBIfam" id="TIGR00979">
    <property type="entry name" value="fumC_II"/>
    <property type="match status" value="1"/>
</dbReference>
<sequence length="474" mass="52663">MHKFMKMKYRKERDAIGIVDVADEVYWGAQTERSKQNFKIGDRSVGIDYMPLELVKAIAIIKRSVAIVNCRRGKLADDLKNVIVQVADEIIDGKLDDNFPLIVWQTGSGTQTNMNVNEVISNRAIEILGGVKGSKDPVHPNDHVNMGQSSNDTFPTAIHISVARKIHAQLIPSIKNFIDILNQKIQNFENIVKIGRTHFQDATPITVGQEFSAYVSVLEKHLLRLHEALPRIYELAQGGTAVGTGLNSYKGFDEDFVNEVRKYTFLDFSVATNKFEALSSKNTMLEVSSIMNHLATFLMKFSNDIRLLSSGPRCGIGELILPANEPGSSIMPGKVNPTQCEALNMVCAQVIGNHVTVSISESNGTLQLNTFAPVIAYNVLKSISLVSTAMDSFHKKCLQDLEVNHERVDLLLKDSLMLVTALVPKYGYDKASEIAKNAYNKNITLKDSAKELFNISTQEFDEIVITSEMINPEE</sequence>
<comment type="subunit">
    <text evidence="4">Homotetramer.</text>
</comment>
<dbReference type="SUPFAM" id="SSF48557">
    <property type="entry name" value="L-aspartase-like"/>
    <property type="match status" value="1"/>
</dbReference>
<dbReference type="PANTHER" id="PTHR11444">
    <property type="entry name" value="ASPARTATEAMMONIA/ARGININOSUCCINATE/ADENYLOSUCCINATE LYASE"/>
    <property type="match status" value="1"/>
</dbReference>